<accession>J9DV23</accession>
<dbReference type="InParanoid" id="J9DV23"/>
<feature type="transmembrane region" description="Helical" evidence="1">
    <location>
        <begin position="61"/>
        <end position="81"/>
    </location>
</feature>
<gene>
    <name evidence="2" type="ORF">EDEG_00774</name>
</gene>
<keyword evidence="3" id="KW-1185">Reference proteome</keyword>
<dbReference type="EMBL" id="AFBI03000009">
    <property type="protein sequence ID" value="EJW05127.1"/>
    <property type="molecule type" value="Genomic_DNA"/>
</dbReference>
<reference evidence="3" key="2">
    <citation type="submission" date="2015-07" db="EMBL/GenBank/DDBJ databases">
        <title>Contrasting host-pathogen interactions and genome evolution in two generalist and specialist microsporidian pathogens of mosquitoes.</title>
        <authorList>
            <consortium name="The Broad Institute Genomics Platform"/>
            <consortium name="The Broad Institute Genome Sequencing Center for Infectious Disease"/>
            <person name="Cuomo C.A."/>
            <person name="Sanscrainte N.D."/>
            <person name="Goldberg J.M."/>
            <person name="Heiman D."/>
            <person name="Young S."/>
            <person name="Zeng Q."/>
            <person name="Becnel J.J."/>
            <person name="Birren B.W."/>
        </authorList>
    </citation>
    <scope>NUCLEOTIDE SEQUENCE [LARGE SCALE GENOMIC DNA]</scope>
    <source>
        <strain evidence="3">USNM 41457</strain>
    </source>
</reference>
<keyword evidence="1" id="KW-0472">Membrane</keyword>
<proteinExistence type="predicted"/>
<keyword evidence="1" id="KW-0812">Transmembrane</keyword>
<dbReference type="VEuPathDB" id="MicrosporidiaDB:EDEG_00774"/>
<reference evidence="2 3" key="1">
    <citation type="submission" date="2011-08" db="EMBL/GenBank/DDBJ databases">
        <authorList>
            <person name="Liu Z.J."/>
            <person name="Shi F.L."/>
            <person name="Lu J.Q."/>
            <person name="Li M."/>
            <person name="Wang Z.L."/>
        </authorList>
    </citation>
    <scope>NUCLEOTIDE SEQUENCE [LARGE SCALE GENOMIC DNA]</scope>
    <source>
        <strain evidence="2 3">USNM 41457</strain>
    </source>
</reference>
<keyword evidence="1" id="KW-1133">Transmembrane helix</keyword>
<evidence type="ECO:0000256" key="1">
    <source>
        <dbReference type="SAM" id="Phobius"/>
    </source>
</evidence>
<comment type="caution">
    <text evidence="2">The sequence shown here is derived from an EMBL/GenBank/DDBJ whole genome shotgun (WGS) entry which is preliminary data.</text>
</comment>
<feature type="transmembrane region" description="Helical" evidence="1">
    <location>
        <begin position="17"/>
        <end position="37"/>
    </location>
</feature>
<dbReference type="AlphaFoldDB" id="J9DV23"/>
<name>J9DV23_EDHAE</name>
<organism evidence="2 3">
    <name type="scientific">Edhazardia aedis (strain USNM 41457)</name>
    <name type="common">Microsporidian parasite</name>
    <dbReference type="NCBI Taxonomy" id="1003232"/>
    <lineage>
        <taxon>Eukaryota</taxon>
        <taxon>Fungi</taxon>
        <taxon>Fungi incertae sedis</taxon>
        <taxon>Microsporidia</taxon>
        <taxon>Edhazardia</taxon>
    </lineage>
</organism>
<evidence type="ECO:0000313" key="3">
    <source>
        <dbReference type="Proteomes" id="UP000003163"/>
    </source>
</evidence>
<protein>
    <submittedName>
        <fullName evidence="2">Uncharacterized protein</fullName>
    </submittedName>
</protein>
<evidence type="ECO:0000313" key="2">
    <source>
        <dbReference type="EMBL" id="EJW05127.1"/>
    </source>
</evidence>
<dbReference type="HOGENOM" id="CLU_2291646_0_0_1"/>
<dbReference type="Proteomes" id="UP000003163">
    <property type="component" value="Unassembled WGS sequence"/>
</dbReference>
<sequence length="101" mass="12251">MFLIHITDARKKHFHRLLFIFILYHLINSITCFRFIALSNKDFHKFTWKCSFCPPYKDQNIFLILTYMKSIIVSTALYEVYLKERSSIYQTPTNNFFLLNL</sequence>